<evidence type="ECO:0000259" key="1">
    <source>
        <dbReference type="Pfam" id="PF00535"/>
    </source>
</evidence>
<dbReference type="EMBL" id="JAUSXK010000001">
    <property type="protein sequence ID" value="MDQ0645034.1"/>
    <property type="molecule type" value="Genomic_DNA"/>
</dbReference>
<reference evidence="2 3" key="1">
    <citation type="submission" date="2023-07" db="EMBL/GenBank/DDBJ databases">
        <title>Comparative genomics of wheat-associated soil bacteria to identify genetic determinants of phenazine resistance.</title>
        <authorList>
            <person name="Mouncey N."/>
        </authorList>
    </citation>
    <scope>NUCLEOTIDE SEQUENCE [LARGE SCALE GENOMIC DNA]</scope>
    <source>
        <strain evidence="2 3">W2I7</strain>
    </source>
</reference>
<dbReference type="Proteomes" id="UP001239085">
    <property type="component" value="Unassembled WGS sequence"/>
</dbReference>
<sequence>MSAASIEVIIACHDPSRPLARAVSSLFQDVRVRDRVRAVIVAHGTAPGALEAQLTDVEGDWQVVPFSDGVRSPAGPFNHGLRAVRAEYCAVMGSDDYLEPGAMEAWLAQADESGADAVIAPIRLQGESRMPNPLVGLFRERRLDASRDRLFYRTAPLGIVRTQTMRDLGLTMAEGVRVGEDFEFGIRLWSLADRVDFARNAPCYVIGTDAKERTTYAPLSLDERFEPITRLLDDGLPQVLTAAHRRALAIKLVRISVLGAAHTLSAQNAWRDDDEVIELAAALRRLLALAPRVLEPFNLQNRRVLDALLHEPTISKVTAEVQRSATATRWERWATRNPLYMFHRESMLRRYALYWFARERKK</sequence>
<dbReference type="Gene3D" id="3.90.550.10">
    <property type="entry name" value="Spore Coat Polysaccharide Biosynthesis Protein SpsA, Chain A"/>
    <property type="match status" value="1"/>
</dbReference>
<evidence type="ECO:0000313" key="3">
    <source>
        <dbReference type="Proteomes" id="UP001239085"/>
    </source>
</evidence>
<dbReference type="Pfam" id="PF00535">
    <property type="entry name" value="Glycos_transf_2"/>
    <property type="match status" value="1"/>
</dbReference>
<protein>
    <recommendedName>
        <fullName evidence="1">Glycosyltransferase 2-like domain-containing protein</fullName>
    </recommendedName>
</protein>
<proteinExistence type="predicted"/>
<dbReference type="InterPro" id="IPR001173">
    <property type="entry name" value="Glyco_trans_2-like"/>
</dbReference>
<gene>
    <name evidence="2" type="ORF">QFZ46_003194</name>
</gene>
<name>A0ABU0PCH0_9MICO</name>
<evidence type="ECO:0000313" key="2">
    <source>
        <dbReference type="EMBL" id="MDQ0645034.1"/>
    </source>
</evidence>
<accession>A0ABU0PCH0</accession>
<dbReference type="InterPro" id="IPR029044">
    <property type="entry name" value="Nucleotide-diphossugar_trans"/>
</dbReference>
<dbReference type="SUPFAM" id="SSF53448">
    <property type="entry name" value="Nucleotide-diphospho-sugar transferases"/>
    <property type="match status" value="1"/>
</dbReference>
<feature type="domain" description="Glycosyltransferase 2-like" evidence="1">
    <location>
        <begin position="8"/>
        <end position="144"/>
    </location>
</feature>
<dbReference type="RefSeq" id="WP_307363204.1">
    <property type="nucleotide sequence ID" value="NZ_JAUSXK010000001.1"/>
</dbReference>
<comment type="caution">
    <text evidence="2">The sequence shown here is derived from an EMBL/GenBank/DDBJ whole genome shotgun (WGS) entry which is preliminary data.</text>
</comment>
<keyword evidence="3" id="KW-1185">Reference proteome</keyword>
<organism evidence="2 3">
    <name type="scientific">Microbacterium murale</name>
    <dbReference type="NCBI Taxonomy" id="1081040"/>
    <lineage>
        <taxon>Bacteria</taxon>
        <taxon>Bacillati</taxon>
        <taxon>Actinomycetota</taxon>
        <taxon>Actinomycetes</taxon>
        <taxon>Micrococcales</taxon>
        <taxon>Microbacteriaceae</taxon>
        <taxon>Microbacterium</taxon>
    </lineage>
</organism>